<evidence type="ECO:0000313" key="3">
    <source>
        <dbReference type="RefSeq" id="XP_027205973.1"/>
    </source>
</evidence>
<accession>A0A6P6YKB3</accession>
<dbReference type="AlphaFoldDB" id="A0A6P6YKB3"/>
<proteinExistence type="predicted"/>
<dbReference type="RefSeq" id="XP_027205973.1">
    <property type="nucleotide sequence ID" value="XM_027350172.1"/>
</dbReference>
<evidence type="ECO:0000313" key="2">
    <source>
        <dbReference type="Proteomes" id="UP000515146"/>
    </source>
</evidence>
<name>A0A6P6YKB3_DERPT</name>
<keyword evidence="2" id="KW-1185">Reference proteome</keyword>
<keyword evidence="1" id="KW-0732">Signal</keyword>
<feature type="signal peptide" evidence="1">
    <location>
        <begin position="1"/>
        <end position="27"/>
    </location>
</feature>
<reference evidence="3" key="1">
    <citation type="submission" date="2025-08" db="UniProtKB">
        <authorList>
            <consortium name="RefSeq"/>
        </authorList>
    </citation>
    <scope>IDENTIFICATION</scope>
    <source>
        <strain evidence="3">Airmid</strain>
    </source>
</reference>
<dbReference type="PANTHER" id="PTHR33964:SF1">
    <property type="entry name" value="RE45066P"/>
    <property type="match status" value="1"/>
</dbReference>
<organism evidence="2 3">
    <name type="scientific">Dermatophagoides pteronyssinus</name>
    <name type="common">European house dust mite</name>
    <dbReference type="NCBI Taxonomy" id="6956"/>
    <lineage>
        <taxon>Eukaryota</taxon>
        <taxon>Metazoa</taxon>
        <taxon>Ecdysozoa</taxon>
        <taxon>Arthropoda</taxon>
        <taxon>Chelicerata</taxon>
        <taxon>Arachnida</taxon>
        <taxon>Acari</taxon>
        <taxon>Acariformes</taxon>
        <taxon>Sarcoptiformes</taxon>
        <taxon>Astigmata</taxon>
        <taxon>Psoroptidia</taxon>
        <taxon>Analgoidea</taxon>
        <taxon>Pyroglyphidae</taxon>
        <taxon>Dermatophagoidinae</taxon>
        <taxon>Dermatophagoides</taxon>
    </lineage>
</organism>
<protein>
    <submittedName>
        <fullName evidence="3">Uncharacterized protein LOC113799528</fullName>
    </submittedName>
</protein>
<sequence length="257" mass="30123">MKSLRVLFVFIILFILGYHHHNNVVQAAKNRNTVKRIRSACDHKAMESCSKKLTMIGDEKFIFPTNIKQMEKRCRDIKPLQRCVKNNAQNCYDPDTNRYILILLYSITKTNRAYCRNSKKRQSFLNFGKCANKNIKHLNKYMAQLNRDFHSIRHLNKEQNMAIPLLCCNYHKFKTDIENMFQNDCPENLPEVENILNGYVGDLLNAGCGDYGDDNDRCDSVIEKTPNWTKPLEHKDFIIPLVQIIDQLQMSKNEEED</sequence>
<dbReference type="Proteomes" id="UP000515146">
    <property type="component" value="Unplaced"/>
</dbReference>
<dbReference type="InParanoid" id="A0A6P6YKB3"/>
<feature type="chain" id="PRO_5028086951" evidence="1">
    <location>
        <begin position="28"/>
        <end position="257"/>
    </location>
</feature>
<dbReference type="KEGG" id="dpte:113799528"/>
<dbReference type="PANTHER" id="PTHR33964">
    <property type="entry name" value="RE45066P-RELATED"/>
    <property type="match status" value="1"/>
</dbReference>
<gene>
    <name evidence="3" type="primary">LOC113799528</name>
</gene>
<evidence type="ECO:0000256" key="1">
    <source>
        <dbReference type="SAM" id="SignalP"/>
    </source>
</evidence>
<dbReference type="OMA" id="FGICANR"/>
<dbReference type="OrthoDB" id="6504156at2759"/>